<dbReference type="SUPFAM" id="SSF53474">
    <property type="entry name" value="alpha/beta-Hydrolases"/>
    <property type="match status" value="1"/>
</dbReference>
<dbReference type="InterPro" id="IPR029058">
    <property type="entry name" value="AB_hydrolase_fold"/>
</dbReference>
<dbReference type="Proteomes" id="UP000028012">
    <property type="component" value="Unassembled WGS sequence"/>
</dbReference>
<name>A0A098PT40_9XANT</name>
<sequence length="236" mass="25010">MVRDAVNPQKAAADAFTAQMLAKAAKQGIPKNHITVAGHSLGGALAQIEAAKYGLSGSTYNAYGASDLIDGPPQPGCHLTNYRMAGDVVSAASPHLGEVVSLASQDDIHSLRAGRYLDAPACAPPPNALLAMRLDDHGGQQHFHSKSPDNVLQPQRFQQAAQRYAQHQAVIERFGRDVSAARADLALSLRQMHTHSGPGTLSPQVRRQVNEVLALQAAPFIGDALERNAVVQGAEH</sequence>
<dbReference type="eggNOG" id="COG5153">
    <property type="taxonomic scope" value="Bacteria"/>
</dbReference>
<dbReference type="EMBL" id="JPHD02000189">
    <property type="protein sequence ID" value="KGE50245.1"/>
    <property type="molecule type" value="Genomic_DNA"/>
</dbReference>
<accession>A0A098PT40</accession>
<feature type="non-terminal residue" evidence="1">
    <location>
        <position position="236"/>
    </location>
</feature>
<reference evidence="1 2" key="1">
    <citation type="submission" date="2014-09" db="EMBL/GenBank/DDBJ databases">
        <title>A draft genome sequence for Xanthomonas axonopodis pv. vasculorum NCPPB 900.</title>
        <authorList>
            <person name="Harrison J."/>
            <person name="Studholme D.J."/>
        </authorList>
    </citation>
    <scope>NUCLEOTIDE SEQUENCE [LARGE SCALE GENOMIC DNA]</scope>
    <source>
        <strain evidence="1 2">NCPPB 900</strain>
    </source>
</reference>
<dbReference type="AlphaFoldDB" id="A0A098PT40"/>
<dbReference type="Gene3D" id="3.40.50.1820">
    <property type="entry name" value="alpha/beta hydrolase"/>
    <property type="match status" value="1"/>
</dbReference>
<gene>
    <name evidence="1" type="ORF">GW15_0222350</name>
</gene>
<protein>
    <submittedName>
        <fullName evidence="1">Uncharacterized protein</fullName>
    </submittedName>
</protein>
<evidence type="ECO:0000313" key="1">
    <source>
        <dbReference type="EMBL" id="KGE50245.1"/>
    </source>
</evidence>
<comment type="caution">
    <text evidence="1">The sequence shown here is derived from an EMBL/GenBank/DDBJ whole genome shotgun (WGS) entry which is preliminary data.</text>
</comment>
<evidence type="ECO:0000313" key="2">
    <source>
        <dbReference type="Proteomes" id="UP000028012"/>
    </source>
</evidence>
<dbReference type="HOGENOM" id="CLU_045215_1_0_6"/>
<organism evidence="1 2">
    <name type="scientific">Xanthomonas axonopodis pv. vasculorum</name>
    <dbReference type="NCBI Taxonomy" id="325777"/>
    <lineage>
        <taxon>Bacteria</taxon>
        <taxon>Pseudomonadati</taxon>
        <taxon>Pseudomonadota</taxon>
        <taxon>Gammaproteobacteria</taxon>
        <taxon>Lysobacterales</taxon>
        <taxon>Lysobacteraceae</taxon>
        <taxon>Xanthomonas</taxon>
    </lineage>
</organism>
<proteinExistence type="predicted"/>